<sequence length="530" mass="60018">MLVKNEIRHDTYSMTMAPTHPLTQVYIDSSSNNYKLVSDDGTEVYAKEEHIYQETLLKTCPSKLWYNETYTAGCPRPILVNSLHERQMHDLHEALSIAISDIVDRWWSDENARLWEQMPLNKEEEDLLKWLDGQVKIGELPPVSERLGSWRPDFLVEDDDSREENYRITEINARYSFNGFMHLVYGQQALDTAISDNSTLVSATDPQTVLNGLFELYDPNYPLHLLKGEEKGIDIHMFIDAAKRRFGSAPRLITPGDLRILPDETSGSGYRLFCTLISDGSPGTATLVVGKEIWEEVHQVGLELRQHEIMGLQPEVLRQVSLRCFNDMRTILLVHDKRMLGIVRHEAPRLVARKVITSAQAESLQRGIVDTILPGSPEMGNILQNSKSSPTLRNGYILKPIRSGKGDGIVFGDDITQKEWVFILTKISATEVPLEEACVVQRRIVPRKYDLLLKASEGTVRYPLVGTYHVVNKKLLGLGTWRASGGRIVAVSSGGSWICSVIKREDEKAVVSIFRHLADYLFKFTHYVGL</sequence>
<gene>
    <name evidence="1" type="ORF">KAF25_002178</name>
</gene>
<protein>
    <submittedName>
        <fullName evidence="1">Uncharacterized protein</fullName>
    </submittedName>
</protein>
<dbReference type="Proteomes" id="UP000782241">
    <property type="component" value="Unassembled WGS sequence"/>
</dbReference>
<evidence type="ECO:0000313" key="1">
    <source>
        <dbReference type="EMBL" id="KAG5659619.1"/>
    </source>
</evidence>
<organism evidence="1 2">
    <name type="scientific">Fusarium avenaceum</name>
    <dbReference type="NCBI Taxonomy" id="40199"/>
    <lineage>
        <taxon>Eukaryota</taxon>
        <taxon>Fungi</taxon>
        <taxon>Dikarya</taxon>
        <taxon>Ascomycota</taxon>
        <taxon>Pezizomycotina</taxon>
        <taxon>Sordariomycetes</taxon>
        <taxon>Hypocreomycetidae</taxon>
        <taxon>Hypocreales</taxon>
        <taxon>Nectriaceae</taxon>
        <taxon>Fusarium</taxon>
        <taxon>Fusarium tricinctum species complex</taxon>
    </lineage>
</organism>
<accession>A0A9P7GZG2</accession>
<proteinExistence type="predicted"/>
<dbReference type="AlphaFoldDB" id="A0A9P7GZG2"/>
<evidence type="ECO:0000313" key="2">
    <source>
        <dbReference type="Proteomes" id="UP000782241"/>
    </source>
</evidence>
<name>A0A9P7GZG2_9HYPO</name>
<dbReference type="SUPFAM" id="SSF56059">
    <property type="entry name" value="Glutathione synthetase ATP-binding domain-like"/>
    <property type="match status" value="1"/>
</dbReference>
<reference evidence="1" key="1">
    <citation type="submission" date="2021-04" db="EMBL/GenBank/DDBJ databases">
        <title>Draft genome of Fusarium avenaceum strain F156N33, isolated from an atmospheric sample in Virginia.</title>
        <authorList>
            <person name="Yang S."/>
            <person name="Vinatzer B.A."/>
            <person name="Coleman J."/>
        </authorList>
    </citation>
    <scope>NUCLEOTIDE SEQUENCE</scope>
    <source>
        <strain evidence="1">F156N33</strain>
    </source>
</reference>
<dbReference type="EMBL" id="JAGPUO010000011">
    <property type="protein sequence ID" value="KAG5659619.1"/>
    <property type="molecule type" value="Genomic_DNA"/>
</dbReference>
<keyword evidence="2" id="KW-1185">Reference proteome</keyword>
<comment type="caution">
    <text evidence="1">The sequence shown here is derived from an EMBL/GenBank/DDBJ whole genome shotgun (WGS) entry which is preliminary data.</text>
</comment>